<keyword evidence="1" id="KW-0732">Signal</keyword>
<gene>
    <name evidence="3" type="ORF">R3P38DRAFT_3495701</name>
</gene>
<dbReference type="Proteomes" id="UP001362999">
    <property type="component" value="Unassembled WGS sequence"/>
</dbReference>
<protein>
    <submittedName>
        <fullName evidence="3">CBP domain-containing protein</fullName>
    </submittedName>
</protein>
<feature type="signal peptide" evidence="1">
    <location>
        <begin position="1"/>
        <end position="18"/>
    </location>
</feature>
<dbReference type="Pfam" id="PF12192">
    <property type="entry name" value="CBP"/>
    <property type="match status" value="1"/>
</dbReference>
<evidence type="ECO:0000259" key="2">
    <source>
        <dbReference type="Pfam" id="PF12192"/>
    </source>
</evidence>
<dbReference type="EMBL" id="JAWWNJ010000205">
    <property type="protein sequence ID" value="KAK6971767.1"/>
    <property type="molecule type" value="Genomic_DNA"/>
</dbReference>
<evidence type="ECO:0000256" key="1">
    <source>
        <dbReference type="SAM" id="SignalP"/>
    </source>
</evidence>
<dbReference type="InterPro" id="IPR022013">
    <property type="entry name" value="CBP"/>
</dbReference>
<organism evidence="3 4">
    <name type="scientific">Favolaschia claudopus</name>
    <dbReference type="NCBI Taxonomy" id="2862362"/>
    <lineage>
        <taxon>Eukaryota</taxon>
        <taxon>Fungi</taxon>
        <taxon>Dikarya</taxon>
        <taxon>Basidiomycota</taxon>
        <taxon>Agaricomycotina</taxon>
        <taxon>Agaricomycetes</taxon>
        <taxon>Agaricomycetidae</taxon>
        <taxon>Agaricales</taxon>
        <taxon>Marasmiineae</taxon>
        <taxon>Mycenaceae</taxon>
        <taxon>Favolaschia</taxon>
    </lineage>
</organism>
<dbReference type="Gene3D" id="1.10.1740.120">
    <property type="match status" value="1"/>
</dbReference>
<dbReference type="AlphaFoldDB" id="A0AAV9Z5W1"/>
<feature type="domain" description="Fungal calcium binding protein" evidence="2">
    <location>
        <begin position="25"/>
        <end position="82"/>
    </location>
</feature>
<feature type="chain" id="PRO_5043463157" evidence="1">
    <location>
        <begin position="19"/>
        <end position="128"/>
    </location>
</feature>
<evidence type="ECO:0000313" key="3">
    <source>
        <dbReference type="EMBL" id="KAK6971767.1"/>
    </source>
</evidence>
<proteinExistence type="predicted"/>
<keyword evidence="4" id="KW-1185">Reference proteome</keyword>
<sequence>MQFSVVAILAAFATTAIAGPAPLFLRQADSCDIANCVLDLAPSAVSCATAAAQAGADPVSDASCLIAVGKDVANLPASCNGCAAKFGVTLPPASSGGVLGSIESGLESAKGAVEDGLGKIGSAISGIF</sequence>
<reference evidence="3 4" key="1">
    <citation type="journal article" date="2024" name="J Genomics">
        <title>Draft genome sequencing and assembly of Favolaschia claudopus CIRM-BRFM 2984 isolated from oak limbs.</title>
        <authorList>
            <person name="Navarro D."/>
            <person name="Drula E."/>
            <person name="Chaduli D."/>
            <person name="Cazenave R."/>
            <person name="Ahrendt S."/>
            <person name="Wang J."/>
            <person name="Lipzen A."/>
            <person name="Daum C."/>
            <person name="Barry K."/>
            <person name="Grigoriev I.V."/>
            <person name="Favel A."/>
            <person name="Rosso M.N."/>
            <person name="Martin F."/>
        </authorList>
    </citation>
    <scope>NUCLEOTIDE SEQUENCE [LARGE SCALE GENOMIC DNA]</scope>
    <source>
        <strain evidence="3 4">CIRM-BRFM 2984</strain>
    </source>
</reference>
<accession>A0AAV9Z5W1</accession>
<evidence type="ECO:0000313" key="4">
    <source>
        <dbReference type="Proteomes" id="UP001362999"/>
    </source>
</evidence>
<name>A0AAV9Z5W1_9AGAR</name>
<comment type="caution">
    <text evidence="3">The sequence shown here is derived from an EMBL/GenBank/DDBJ whole genome shotgun (WGS) entry which is preliminary data.</text>
</comment>